<accession>A0A813LD57</accession>
<comment type="caution">
    <text evidence="1">The sequence shown here is derived from an EMBL/GenBank/DDBJ whole genome shotgun (WGS) entry which is preliminary data.</text>
</comment>
<evidence type="ECO:0008006" key="3">
    <source>
        <dbReference type="Google" id="ProtNLM"/>
    </source>
</evidence>
<dbReference type="Proteomes" id="UP000626109">
    <property type="component" value="Unassembled WGS sequence"/>
</dbReference>
<dbReference type="InterPro" id="IPR035979">
    <property type="entry name" value="RBD_domain_sf"/>
</dbReference>
<proteinExistence type="predicted"/>
<feature type="non-terminal residue" evidence="1">
    <location>
        <position position="70"/>
    </location>
</feature>
<evidence type="ECO:0000313" key="1">
    <source>
        <dbReference type="EMBL" id="CAE8724582.1"/>
    </source>
</evidence>
<name>A0A813LD57_POLGL</name>
<sequence length="70" mass="7519">MALVNVNNVGEGILVDASLGRVIGDTSSSSVFVSDLPKKFQGGDEALHFALGELFGQYGKIKKIELYMDK</sequence>
<organism evidence="1 2">
    <name type="scientific">Polarella glacialis</name>
    <name type="common">Dinoflagellate</name>
    <dbReference type="NCBI Taxonomy" id="89957"/>
    <lineage>
        <taxon>Eukaryota</taxon>
        <taxon>Sar</taxon>
        <taxon>Alveolata</taxon>
        <taxon>Dinophyceae</taxon>
        <taxon>Suessiales</taxon>
        <taxon>Suessiaceae</taxon>
        <taxon>Polarella</taxon>
    </lineage>
</organism>
<protein>
    <recommendedName>
        <fullName evidence="3">RRM domain-containing protein</fullName>
    </recommendedName>
</protein>
<dbReference type="EMBL" id="CAJNNW010034916">
    <property type="protein sequence ID" value="CAE8724582.1"/>
    <property type="molecule type" value="Genomic_DNA"/>
</dbReference>
<dbReference type="GO" id="GO:0003676">
    <property type="term" value="F:nucleic acid binding"/>
    <property type="evidence" value="ECO:0007669"/>
    <property type="project" value="InterPro"/>
</dbReference>
<gene>
    <name evidence="1" type="ORF">PGLA2088_LOCUS43767</name>
</gene>
<reference evidence="1" key="1">
    <citation type="submission" date="2021-02" db="EMBL/GenBank/DDBJ databases">
        <authorList>
            <person name="Dougan E. K."/>
            <person name="Rhodes N."/>
            <person name="Thang M."/>
            <person name="Chan C."/>
        </authorList>
    </citation>
    <scope>NUCLEOTIDE SEQUENCE</scope>
</reference>
<dbReference type="SUPFAM" id="SSF54928">
    <property type="entry name" value="RNA-binding domain, RBD"/>
    <property type="match status" value="1"/>
</dbReference>
<evidence type="ECO:0000313" key="2">
    <source>
        <dbReference type="Proteomes" id="UP000626109"/>
    </source>
</evidence>
<dbReference type="AlphaFoldDB" id="A0A813LD57"/>